<dbReference type="Pfam" id="PF00246">
    <property type="entry name" value="Peptidase_M14"/>
    <property type="match status" value="1"/>
</dbReference>
<accession>A0ABW5EAN2</accession>
<dbReference type="Proteomes" id="UP001597425">
    <property type="component" value="Unassembled WGS sequence"/>
</dbReference>
<dbReference type="RefSeq" id="WP_265722099.1">
    <property type="nucleotide sequence ID" value="NZ_JAPIVK010000018.1"/>
</dbReference>
<dbReference type="EMBL" id="JBHUJD010000009">
    <property type="protein sequence ID" value="MFD2310472.1"/>
    <property type="molecule type" value="Genomic_DNA"/>
</dbReference>
<feature type="signal peptide" evidence="2">
    <location>
        <begin position="1"/>
        <end position="22"/>
    </location>
</feature>
<sequence length="467" mass="51981">MHQRRIALSSFFLLLLSGNALAMADPQTYADYRQPGLDKPSIRQADMLPLIDRWQSSPLLDVREIARSYEGRPIYRIGIGRGDTRVMLWSQMHGDEPTATAALFDLLNYITAPEQADWRAGWMDKLSLVIVPMLNPDGAERDIRHNAQSFDVNRDAKALQSPEGRALMAQARSFKPHFGFNLHDQNRHYGVGDSGRMATISVLAPPFNEAREVNDSRRYAMQLIGALAGVVEPVIGGHLARYDDTYAYRAFGDTFSEMGISTILIESGAHPDDPNRQVARRMNFEMLVAAIDNIASGSYREIPEAAYREIPLNRDDAIVDVKIRGMKTLDGDAGYMTDLAINRRGDTASVIDVGDLSNLHGAFSFDASDWQYVAPEGFQLEEGEKLVLDDARYLELLRQGYGYFVGDSDDIRIDTDWPVVINPAQPQSEIPQRRRGATFLLRDGEGIGAAVLNGHLVELRSLLAPKG</sequence>
<feature type="chain" id="PRO_5045064817" evidence="2">
    <location>
        <begin position="23"/>
        <end position="467"/>
    </location>
</feature>
<evidence type="ECO:0000313" key="5">
    <source>
        <dbReference type="Proteomes" id="UP001597425"/>
    </source>
</evidence>
<reference evidence="5" key="1">
    <citation type="journal article" date="2019" name="Int. J. Syst. Evol. Microbiol.">
        <title>The Global Catalogue of Microorganisms (GCM) 10K type strain sequencing project: providing services to taxonomists for standard genome sequencing and annotation.</title>
        <authorList>
            <consortium name="The Broad Institute Genomics Platform"/>
            <consortium name="The Broad Institute Genome Sequencing Center for Infectious Disease"/>
            <person name="Wu L."/>
            <person name="Ma J."/>
        </authorList>
    </citation>
    <scope>NUCLEOTIDE SEQUENCE [LARGE SCALE GENOMIC DNA]</scope>
    <source>
        <strain evidence="5">KCTC 12848</strain>
    </source>
</reference>
<dbReference type="Gene3D" id="3.40.630.10">
    <property type="entry name" value="Zn peptidases"/>
    <property type="match status" value="1"/>
</dbReference>
<dbReference type="SUPFAM" id="SSF53187">
    <property type="entry name" value="Zn-dependent exopeptidases"/>
    <property type="match status" value="1"/>
</dbReference>
<comment type="caution">
    <text evidence="1">Lacks conserved residue(s) required for the propagation of feature annotation.</text>
</comment>
<organism evidence="4 5">
    <name type="scientific">Microbulbifer halophilus</name>
    <dbReference type="NCBI Taxonomy" id="453963"/>
    <lineage>
        <taxon>Bacteria</taxon>
        <taxon>Pseudomonadati</taxon>
        <taxon>Pseudomonadota</taxon>
        <taxon>Gammaproteobacteria</taxon>
        <taxon>Cellvibrionales</taxon>
        <taxon>Microbulbiferaceae</taxon>
        <taxon>Microbulbifer</taxon>
    </lineage>
</organism>
<evidence type="ECO:0000313" key="4">
    <source>
        <dbReference type="EMBL" id="MFD2310472.1"/>
    </source>
</evidence>
<dbReference type="GO" id="GO:0004180">
    <property type="term" value="F:carboxypeptidase activity"/>
    <property type="evidence" value="ECO:0007669"/>
    <property type="project" value="UniProtKB-KW"/>
</dbReference>
<dbReference type="InterPro" id="IPR000834">
    <property type="entry name" value="Peptidase_M14"/>
</dbReference>
<name>A0ABW5EAN2_9GAMM</name>
<gene>
    <name evidence="4" type="ORF">ACFSKX_08585</name>
</gene>
<dbReference type="CDD" id="cd06239">
    <property type="entry name" value="M14-like"/>
    <property type="match status" value="1"/>
</dbReference>
<comment type="caution">
    <text evidence="4">The sequence shown here is derived from an EMBL/GenBank/DDBJ whole genome shotgun (WGS) entry which is preliminary data.</text>
</comment>
<keyword evidence="2" id="KW-0732">Signal</keyword>
<keyword evidence="4" id="KW-0645">Protease</keyword>
<keyword evidence="4" id="KW-0378">Hydrolase</keyword>
<keyword evidence="5" id="KW-1185">Reference proteome</keyword>
<dbReference type="EC" id="3.4.17.-" evidence="4"/>
<keyword evidence="4" id="KW-0121">Carboxypeptidase</keyword>
<evidence type="ECO:0000259" key="3">
    <source>
        <dbReference type="PROSITE" id="PS52035"/>
    </source>
</evidence>
<dbReference type="PROSITE" id="PS52035">
    <property type="entry name" value="PEPTIDASE_M14"/>
    <property type="match status" value="1"/>
</dbReference>
<comment type="similarity">
    <text evidence="1">Belongs to the peptidase M14 family.</text>
</comment>
<feature type="domain" description="Peptidase M14" evidence="3">
    <location>
        <begin position="25"/>
        <end position="294"/>
    </location>
</feature>
<protein>
    <submittedName>
        <fullName evidence="4">M14 metallopeptidase family protein</fullName>
        <ecNumber evidence="4">3.4.17.-</ecNumber>
    </submittedName>
</protein>
<evidence type="ECO:0000256" key="1">
    <source>
        <dbReference type="PROSITE-ProRule" id="PRU01379"/>
    </source>
</evidence>
<proteinExistence type="inferred from homology"/>
<evidence type="ECO:0000256" key="2">
    <source>
        <dbReference type="SAM" id="SignalP"/>
    </source>
</evidence>